<dbReference type="OMA" id="PTESEMI"/>
<dbReference type="Gene3D" id="1.20.272.10">
    <property type="match status" value="1"/>
</dbReference>
<evidence type="ECO:0000256" key="4">
    <source>
        <dbReference type="ARBA" id="ARBA00070184"/>
    </source>
</evidence>
<dbReference type="SUPFAM" id="SSF52540">
    <property type="entry name" value="P-loop containing nucleoside triphosphate hydrolases"/>
    <property type="match status" value="1"/>
</dbReference>
<comment type="subunit">
    <text evidence="3">Subunit of the RFC complex, an heteropentameric complex consisting of a large subunit RFC1 and four small subunits RFC2, RFC3, RFC4 and RFC5; the RFC complex interacts with PCNA. Forms an heterotetrameric complex with RFC2, RFC4 and RFC5; this complex has ATPase activity but is not stimulated by PCNA. The heterotetramer of subunits RFC2, RFC3, RFC4 and RFC5 interacts with RAD17. Interacts with CNTD1; this interaction facilitates crossover formation.</text>
</comment>
<proteinExistence type="predicted"/>
<dbReference type="Gene3D" id="1.10.8.60">
    <property type="match status" value="1"/>
</dbReference>
<comment type="caution">
    <text evidence="8">The sequence shown here is derived from an EMBL/GenBank/DDBJ whole genome shotgun (WGS) entry which is preliminary data.</text>
</comment>
<dbReference type="SUPFAM" id="SSF48019">
    <property type="entry name" value="post-AAA+ oligomerization domain-like"/>
    <property type="match status" value="1"/>
</dbReference>
<keyword evidence="1" id="KW-0235">DNA replication</keyword>
<dbReference type="InterPro" id="IPR050238">
    <property type="entry name" value="DNA_Rep/Repair_Clamp_Loader"/>
</dbReference>
<dbReference type="Proteomes" id="UP000031668">
    <property type="component" value="Unassembled WGS sequence"/>
</dbReference>
<dbReference type="OrthoDB" id="6016962at2759"/>
<dbReference type="GO" id="GO:0005663">
    <property type="term" value="C:DNA replication factor C complex"/>
    <property type="evidence" value="ECO:0007669"/>
    <property type="project" value="TreeGrafter"/>
</dbReference>
<dbReference type="GO" id="GO:0006281">
    <property type="term" value="P:DNA repair"/>
    <property type="evidence" value="ECO:0007669"/>
    <property type="project" value="TreeGrafter"/>
</dbReference>
<dbReference type="GO" id="GO:0006261">
    <property type="term" value="P:DNA-templated DNA replication"/>
    <property type="evidence" value="ECO:0007669"/>
    <property type="project" value="TreeGrafter"/>
</dbReference>
<dbReference type="Gene3D" id="3.40.50.300">
    <property type="entry name" value="P-loop containing nucleotide triphosphate hydrolases"/>
    <property type="match status" value="1"/>
</dbReference>
<evidence type="ECO:0000256" key="2">
    <source>
        <dbReference type="ARBA" id="ARBA00058626"/>
    </source>
</evidence>
<accession>A0A0C2JDT6</accession>
<dbReference type="PANTHER" id="PTHR11669">
    <property type="entry name" value="REPLICATION FACTOR C / DNA POLYMERASE III GAMMA-TAU SUBUNIT"/>
    <property type="match status" value="1"/>
</dbReference>
<dbReference type="FunFam" id="1.20.272.10:FF:000002">
    <property type="entry name" value="Replication factor C subunit 3"/>
    <property type="match status" value="1"/>
</dbReference>
<evidence type="ECO:0000256" key="1">
    <source>
        <dbReference type="ARBA" id="ARBA00022705"/>
    </source>
</evidence>
<dbReference type="GO" id="GO:0003677">
    <property type="term" value="F:DNA binding"/>
    <property type="evidence" value="ECO:0007669"/>
    <property type="project" value="InterPro"/>
</dbReference>
<organism evidence="8 9">
    <name type="scientific">Thelohanellus kitauei</name>
    <name type="common">Myxosporean</name>
    <dbReference type="NCBI Taxonomy" id="669202"/>
    <lineage>
        <taxon>Eukaryota</taxon>
        <taxon>Metazoa</taxon>
        <taxon>Cnidaria</taxon>
        <taxon>Myxozoa</taxon>
        <taxon>Myxosporea</taxon>
        <taxon>Bivalvulida</taxon>
        <taxon>Platysporina</taxon>
        <taxon>Myxobolidae</taxon>
        <taxon>Thelohanellus</taxon>
    </lineage>
</organism>
<dbReference type="FunFam" id="1.10.8.60:FF:000030">
    <property type="entry name" value="replication factor C subunit 3"/>
    <property type="match status" value="1"/>
</dbReference>
<evidence type="ECO:0000313" key="9">
    <source>
        <dbReference type="Proteomes" id="UP000031668"/>
    </source>
</evidence>
<evidence type="ECO:0000256" key="3">
    <source>
        <dbReference type="ARBA" id="ARBA00062267"/>
    </source>
</evidence>
<dbReference type="EMBL" id="JWZT01003218">
    <property type="protein sequence ID" value="KII67373.1"/>
    <property type="molecule type" value="Genomic_DNA"/>
</dbReference>
<dbReference type="Pfam" id="PF21960">
    <property type="entry name" value="RCF1-5-like_lid"/>
    <property type="match status" value="1"/>
</dbReference>
<gene>
    <name evidence="8" type="ORF">RF11_03771</name>
</gene>
<evidence type="ECO:0000256" key="7">
    <source>
        <dbReference type="ARBA" id="ARBA00080379"/>
    </source>
</evidence>
<dbReference type="PANTHER" id="PTHR11669:SF1">
    <property type="entry name" value="REPLICATION FACTOR C SUBUNIT 3"/>
    <property type="match status" value="1"/>
</dbReference>
<evidence type="ECO:0000313" key="8">
    <source>
        <dbReference type="EMBL" id="KII67373.1"/>
    </source>
</evidence>
<dbReference type="GO" id="GO:0005634">
    <property type="term" value="C:nucleus"/>
    <property type="evidence" value="ECO:0007669"/>
    <property type="project" value="TreeGrafter"/>
</dbReference>
<protein>
    <recommendedName>
        <fullName evidence="4">Replication factor C subunit 3</fullName>
    </recommendedName>
    <alternativeName>
        <fullName evidence="6">Activator 1 38 kDa subunit</fullName>
    </alternativeName>
    <alternativeName>
        <fullName evidence="7">Activator 1 subunit 3</fullName>
    </alternativeName>
    <alternativeName>
        <fullName evidence="5">Replication factor C 38 kDa subunit</fullName>
    </alternativeName>
</protein>
<sequence length="221" mass="25980">MEADRLTKDAQQALRRTMEKYSESCRIILLSESLSPIIDPIQSRCLCVRIPSPTESEMIQVMNKVCKKENIELNTKLAQRIYIESDKNMRRALLMLETCKLAQYPFNDDQEIELPHWQVYIRNLANEMLQSQTPEKLMQIRTQFYELLSKCIPVDIIFKELLISLLPFCDKPMKNHVVQIAALYENRSRRGSKAIFHLEAFVAHFMMIYKRFIDDGIADLF</sequence>
<dbReference type="InterPro" id="IPR027417">
    <property type="entry name" value="P-loop_NTPase"/>
</dbReference>
<name>A0A0C2JDT6_THEKT</name>
<evidence type="ECO:0000256" key="6">
    <source>
        <dbReference type="ARBA" id="ARBA00079394"/>
    </source>
</evidence>
<evidence type="ECO:0000256" key="5">
    <source>
        <dbReference type="ARBA" id="ARBA00076818"/>
    </source>
</evidence>
<dbReference type="Pfam" id="PF22534">
    <property type="entry name" value="RFC_C"/>
    <property type="match status" value="1"/>
</dbReference>
<dbReference type="InterPro" id="IPR008921">
    <property type="entry name" value="DNA_pol3_clamp-load_cplx_C"/>
</dbReference>
<dbReference type="AlphaFoldDB" id="A0A0C2JDT6"/>
<keyword evidence="9" id="KW-1185">Reference proteome</keyword>
<reference evidence="8 9" key="1">
    <citation type="journal article" date="2014" name="Genome Biol. Evol.">
        <title>The genome of the myxosporean Thelohanellus kitauei shows adaptations to nutrient acquisition within its fish host.</title>
        <authorList>
            <person name="Yang Y."/>
            <person name="Xiong J."/>
            <person name="Zhou Z."/>
            <person name="Huo F."/>
            <person name="Miao W."/>
            <person name="Ran C."/>
            <person name="Liu Y."/>
            <person name="Zhang J."/>
            <person name="Feng J."/>
            <person name="Wang M."/>
            <person name="Wang M."/>
            <person name="Wang L."/>
            <person name="Yao B."/>
        </authorList>
    </citation>
    <scope>NUCLEOTIDE SEQUENCE [LARGE SCALE GENOMIC DNA]</scope>
    <source>
        <strain evidence="8">Wuqing</strain>
    </source>
</reference>
<dbReference type="GO" id="GO:0003689">
    <property type="term" value="F:DNA clamp loader activity"/>
    <property type="evidence" value="ECO:0007669"/>
    <property type="project" value="TreeGrafter"/>
</dbReference>
<comment type="function">
    <text evidence="2">Subunit of the replication factor C (RFC) complex which acts during elongation of primed DNA templates by DNA polymerases delta and epsilon, and is necessary for ATP-dependent loading of proliferating cell nuclear antigen (PCNA) onto primed DNA.</text>
</comment>